<gene>
    <name evidence="1" type="ORF">LOD99_11749</name>
</gene>
<dbReference type="SUPFAM" id="SSF101898">
    <property type="entry name" value="NHL repeat"/>
    <property type="match status" value="1"/>
</dbReference>
<evidence type="ECO:0000313" key="2">
    <source>
        <dbReference type="Proteomes" id="UP001165289"/>
    </source>
</evidence>
<protein>
    <submittedName>
        <fullName evidence="1">Uncharacterized protein</fullName>
    </submittedName>
</protein>
<dbReference type="Proteomes" id="UP001165289">
    <property type="component" value="Unassembled WGS sequence"/>
</dbReference>
<comment type="caution">
    <text evidence="1">The sequence shown here is derived from an EMBL/GenBank/DDBJ whole genome shotgun (WGS) entry which is preliminary data.</text>
</comment>
<dbReference type="AlphaFoldDB" id="A0AAV7JKP2"/>
<evidence type="ECO:0000313" key="1">
    <source>
        <dbReference type="EMBL" id="KAI6649383.1"/>
    </source>
</evidence>
<organism evidence="1 2">
    <name type="scientific">Oopsacas minuta</name>
    <dbReference type="NCBI Taxonomy" id="111878"/>
    <lineage>
        <taxon>Eukaryota</taxon>
        <taxon>Metazoa</taxon>
        <taxon>Porifera</taxon>
        <taxon>Hexactinellida</taxon>
        <taxon>Hexasterophora</taxon>
        <taxon>Lyssacinosida</taxon>
        <taxon>Leucopsacidae</taxon>
        <taxon>Oopsacas</taxon>
    </lineage>
</organism>
<sequence length="334" mass="38647">MRKHILTEEHVEENTAKKQKIGNGASAAFLHDKYIYSFKKDNFGEFTTPTTFIEALCLHPTKDIIALFFRKKYFGIISCIIMVYTLEGDLVTHCTLPGLTSTMVSQNIYLSDYVLVTTHLHNQITRCNDYNVKNVHLFGNNCRFDCDKNDNIYLYSSLYGISPEHPQINIYTQDFEYIGEFSVSKRLCHQLLAFRIQGDAMVILNSDIYSSHSVNKLFHSSYSRNDGNFTILRFSLSNKQLLQTVEFNKYFFPYESRISLLFDCLGNVLIGSLASKEFAVWYLGNRGIRYYRSNDHSIQENSKLGWLVAVSRNFQMIQACGYGYIRVFEPNTCF</sequence>
<dbReference type="EMBL" id="JAKMXF010000321">
    <property type="protein sequence ID" value="KAI6649383.1"/>
    <property type="molecule type" value="Genomic_DNA"/>
</dbReference>
<keyword evidence="2" id="KW-1185">Reference proteome</keyword>
<reference evidence="1 2" key="1">
    <citation type="journal article" date="2023" name="BMC Biol.">
        <title>The compact genome of the sponge Oopsacas minuta (Hexactinellida) is lacking key metazoan core genes.</title>
        <authorList>
            <person name="Santini S."/>
            <person name="Schenkelaars Q."/>
            <person name="Jourda C."/>
            <person name="Duchesne M."/>
            <person name="Belahbib H."/>
            <person name="Rocher C."/>
            <person name="Selva M."/>
            <person name="Riesgo A."/>
            <person name="Vervoort M."/>
            <person name="Leys S.P."/>
            <person name="Kodjabachian L."/>
            <person name="Le Bivic A."/>
            <person name="Borchiellini C."/>
            <person name="Claverie J.M."/>
            <person name="Renard E."/>
        </authorList>
    </citation>
    <scope>NUCLEOTIDE SEQUENCE [LARGE SCALE GENOMIC DNA]</scope>
    <source>
        <strain evidence="1">SPO-2</strain>
    </source>
</reference>
<name>A0AAV7JKP2_9METZ</name>
<proteinExistence type="predicted"/>
<accession>A0AAV7JKP2</accession>